<proteinExistence type="predicted"/>
<organism evidence="1 2">
    <name type="scientific">Marinilactibacillus psychrotolerans 42ea</name>
    <dbReference type="NCBI Taxonomy" id="1255609"/>
    <lineage>
        <taxon>Bacteria</taxon>
        <taxon>Bacillati</taxon>
        <taxon>Bacillota</taxon>
        <taxon>Bacilli</taxon>
        <taxon>Lactobacillales</taxon>
        <taxon>Carnobacteriaceae</taxon>
        <taxon>Marinilactibacillus</taxon>
    </lineage>
</organism>
<evidence type="ECO:0000313" key="1">
    <source>
        <dbReference type="EMBL" id="SJN29897.1"/>
    </source>
</evidence>
<gene>
    <name evidence="1" type="ORF">FM115_04915</name>
</gene>
<sequence length="40" mass="4817">MTNFKPSTPFKQQLSLKEQGNLHKVLKIEYFKKKIRLKLL</sequence>
<accession>A0A1R4JCX5</accession>
<reference evidence="1 2" key="1">
    <citation type="submission" date="2017-02" db="EMBL/GenBank/DDBJ databases">
        <authorList>
            <person name="Peterson S.W."/>
        </authorList>
    </citation>
    <scope>NUCLEOTIDE SEQUENCE [LARGE SCALE GENOMIC DNA]</scope>
    <source>
        <strain evidence="1 2">42ea</strain>
    </source>
</reference>
<dbReference type="AlphaFoldDB" id="A0A1R4JCX5"/>
<dbReference type="Proteomes" id="UP000195611">
    <property type="component" value="Unassembled WGS sequence"/>
</dbReference>
<name>A0A1R4JCX5_9LACT</name>
<evidence type="ECO:0000313" key="2">
    <source>
        <dbReference type="Proteomes" id="UP000195611"/>
    </source>
</evidence>
<dbReference type="EMBL" id="FUKW01000074">
    <property type="protein sequence ID" value="SJN29897.1"/>
    <property type="molecule type" value="Genomic_DNA"/>
</dbReference>
<protein>
    <submittedName>
        <fullName evidence="1">Uncharacterized protein</fullName>
    </submittedName>
</protein>